<sequence length="471" mass="52746">MPRPFRLRRRPTPTSFLPTGAWIVVLVGVVSSAVFLSWPPTERPGREFWIFSNQRLTDYESAIADWNRDHPDARDQINITLLHLSALERRMMAAATADAPIADLVEGERDLVARVFAGPIEEVGFVDLTDRIAAENLLDQFNAPSLSPWISRGRIFGLPHDVHPCLLGYRSDIVEAAGIDVSQIETWDDFYRVLGPLIADLDGDGRPDRYLLNYWENQRDQTQALLLQAGSQFFDDAGHVTVDHALNARVLARLVTWVTGPNRFCVDAPEFTAGGDQMRLEGTVIASIMPDWLAGTWKNYIPGLAGKVKLMRLPAWEPGGRRTSVWGGTCLSITTTAPDPEKSWAFAKHLYFSPQVAEGLFRSTATISPVKAMWSRPFYHEPDPFFSGQKVGARYIREAPFVPERASSPFNTMVMDRLMVVLIDLKAHALEHQRFDPIALEPEARRLLAAAQADLEARVGRNVLYRPPPSP</sequence>
<dbReference type="AlphaFoldDB" id="A0AAF0CMJ4"/>
<dbReference type="SUPFAM" id="SSF53850">
    <property type="entry name" value="Periplasmic binding protein-like II"/>
    <property type="match status" value="1"/>
</dbReference>
<keyword evidence="4" id="KW-1185">Reference proteome</keyword>
<dbReference type="EMBL" id="CP119075">
    <property type="protein sequence ID" value="WED64218.1"/>
    <property type="molecule type" value="Genomic_DNA"/>
</dbReference>
<name>A0AAF0CMJ4_9BACT</name>
<evidence type="ECO:0000313" key="3">
    <source>
        <dbReference type="EMBL" id="WED64218.1"/>
    </source>
</evidence>
<organism evidence="3 4">
    <name type="scientific">Synoicihabitans lomoniglobus</name>
    <dbReference type="NCBI Taxonomy" id="2909285"/>
    <lineage>
        <taxon>Bacteria</taxon>
        <taxon>Pseudomonadati</taxon>
        <taxon>Verrucomicrobiota</taxon>
        <taxon>Opitutia</taxon>
        <taxon>Opitutales</taxon>
        <taxon>Opitutaceae</taxon>
        <taxon>Synoicihabitans</taxon>
    </lineage>
</organism>
<accession>A0AAF0CMJ4</accession>
<reference evidence="3" key="1">
    <citation type="submission" date="2023-03" db="EMBL/GenBank/DDBJ databases">
        <title>Lomoglobus Profundus gen. nov., sp. nov., a novel member of the phylum Verrucomicrobia, isolated from deep-marine sediment of South China Sea.</title>
        <authorList>
            <person name="Ahmad T."/>
            <person name="Ishaq S.E."/>
            <person name="Wang F."/>
        </authorList>
    </citation>
    <scope>NUCLEOTIDE SEQUENCE</scope>
    <source>
        <strain evidence="3">LMO-M01</strain>
    </source>
</reference>
<proteinExistence type="inferred from homology"/>
<evidence type="ECO:0000256" key="2">
    <source>
        <dbReference type="ARBA" id="ARBA00008520"/>
    </source>
</evidence>
<dbReference type="Gene3D" id="3.40.190.10">
    <property type="entry name" value="Periplasmic binding protein-like II"/>
    <property type="match status" value="1"/>
</dbReference>
<gene>
    <name evidence="3" type="ORF">PXH66_17920</name>
</gene>
<dbReference type="Pfam" id="PF01547">
    <property type="entry name" value="SBP_bac_1"/>
    <property type="match status" value="1"/>
</dbReference>
<dbReference type="InterPro" id="IPR006059">
    <property type="entry name" value="SBP"/>
</dbReference>
<protein>
    <submittedName>
        <fullName evidence="3">Extracellular solute-binding protein</fullName>
    </submittedName>
</protein>
<evidence type="ECO:0000313" key="4">
    <source>
        <dbReference type="Proteomes" id="UP001218638"/>
    </source>
</evidence>
<dbReference type="InterPro" id="IPR050490">
    <property type="entry name" value="Bact_solute-bd_prot1"/>
</dbReference>
<comment type="similarity">
    <text evidence="2">Belongs to the bacterial solute-binding protein 1 family.</text>
</comment>
<dbReference type="GO" id="GO:0042597">
    <property type="term" value="C:periplasmic space"/>
    <property type="evidence" value="ECO:0007669"/>
    <property type="project" value="UniProtKB-SubCell"/>
</dbReference>
<dbReference type="KEGG" id="slom:PXH66_17920"/>
<comment type="subcellular location">
    <subcellularLocation>
        <location evidence="1">Periplasm</location>
    </subcellularLocation>
</comment>
<dbReference type="PANTHER" id="PTHR43649:SF12">
    <property type="entry name" value="DIACETYLCHITOBIOSE BINDING PROTEIN DASA"/>
    <property type="match status" value="1"/>
</dbReference>
<dbReference type="PANTHER" id="PTHR43649">
    <property type="entry name" value="ARABINOSE-BINDING PROTEIN-RELATED"/>
    <property type="match status" value="1"/>
</dbReference>
<dbReference type="RefSeq" id="WP_330931118.1">
    <property type="nucleotide sequence ID" value="NZ_CP119075.1"/>
</dbReference>
<dbReference type="Proteomes" id="UP001218638">
    <property type="component" value="Chromosome"/>
</dbReference>
<evidence type="ECO:0000256" key="1">
    <source>
        <dbReference type="ARBA" id="ARBA00004418"/>
    </source>
</evidence>